<dbReference type="SUPFAM" id="SSF48452">
    <property type="entry name" value="TPR-like"/>
    <property type="match status" value="1"/>
</dbReference>
<dbReference type="Gene3D" id="1.25.40.10">
    <property type="entry name" value="Tetratricopeptide repeat domain"/>
    <property type="match status" value="1"/>
</dbReference>
<evidence type="ECO:0000313" key="2">
    <source>
        <dbReference type="Proteomes" id="UP001501666"/>
    </source>
</evidence>
<name>A0ABP6FSD5_9ACTN</name>
<comment type="caution">
    <text evidence="1">The sequence shown here is derived from an EMBL/GenBank/DDBJ whole genome shotgun (WGS) entry which is preliminary data.</text>
</comment>
<protein>
    <recommendedName>
        <fullName evidence="3">Transcriptional regulator</fullName>
    </recommendedName>
</protein>
<organism evidence="1 2">
    <name type="scientific">Nonomuraea recticatena</name>
    <dbReference type="NCBI Taxonomy" id="46178"/>
    <lineage>
        <taxon>Bacteria</taxon>
        <taxon>Bacillati</taxon>
        <taxon>Actinomycetota</taxon>
        <taxon>Actinomycetes</taxon>
        <taxon>Streptosporangiales</taxon>
        <taxon>Streptosporangiaceae</taxon>
        <taxon>Nonomuraea</taxon>
    </lineage>
</organism>
<reference evidence="2" key="1">
    <citation type="journal article" date="2019" name="Int. J. Syst. Evol. Microbiol.">
        <title>The Global Catalogue of Microorganisms (GCM) 10K type strain sequencing project: providing services to taxonomists for standard genome sequencing and annotation.</title>
        <authorList>
            <consortium name="The Broad Institute Genomics Platform"/>
            <consortium name="The Broad Institute Genome Sequencing Center for Infectious Disease"/>
            <person name="Wu L."/>
            <person name="Ma J."/>
        </authorList>
    </citation>
    <scope>NUCLEOTIDE SEQUENCE [LARGE SCALE GENOMIC DNA]</scope>
    <source>
        <strain evidence="2">JCM 6835</strain>
    </source>
</reference>
<gene>
    <name evidence="1" type="ORF">GCM10010412_092080</name>
</gene>
<dbReference type="InterPro" id="IPR011990">
    <property type="entry name" value="TPR-like_helical_dom_sf"/>
</dbReference>
<dbReference type="EMBL" id="BAAATE010000047">
    <property type="protein sequence ID" value="GAA2697308.1"/>
    <property type="molecule type" value="Genomic_DNA"/>
</dbReference>
<dbReference type="RefSeq" id="WP_346156370.1">
    <property type="nucleotide sequence ID" value="NZ_BAAATE010000047.1"/>
</dbReference>
<sequence length="455" mass="49270">MQGRPVTNHHLADVIAATGRSNGALARKVNTLAADRHGLDLRYDQASVYWWLRGRVPDDPVPALIADVLQGWLGRAVEVDDLGFSDRTGHLGLSVAANAEQAAATVSELWKHVVQRRTVLGSAFIISAATSAGFDWHFAPAHATAARTTGDRAVGMADVERLHRARLEFIALDRANGGGHAFTWLVDHLDRAVNPLLAGRYTTAVGRELFAAVASLTELAGWMAFDQHRTHGQGLAQRFFIQALSLARQSGDRAYAAHILSNLATQALFLDHGAEAARLARAARSGAGRAATRTLLARLAVVEARGWGLVGDRSEARAAIRRAEQAMNRATPDTDPAWLATFTPAHHAGSAMHALRDLGLYDEAARHADAALDLPESNVRTLALHQTLLATVHAGRGDLDAACATGRQALTVYPYLASARLQARLHDLERRLSRHRDVGCVRDYIEQSRELLQKP</sequence>
<evidence type="ECO:0008006" key="3">
    <source>
        <dbReference type="Google" id="ProtNLM"/>
    </source>
</evidence>
<evidence type="ECO:0000313" key="1">
    <source>
        <dbReference type="EMBL" id="GAA2697308.1"/>
    </source>
</evidence>
<accession>A0ABP6FSD5</accession>
<keyword evidence="2" id="KW-1185">Reference proteome</keyword>
<proteinExistence type="predicted"/>
<dbReference type="Proteomes" id="UP001501666">
    <property type="component" value="Unassembled WGS sequence"/>
</dbReference>